<evidence type="ECO:0000313" key="4">
    <source>
        <dbReference type="Proteomes" id="UP000002066"/>
    </source>
</evidence>
<dbReference type="EMBL" id="CP002475">
    <property type="protein sequence ID" value="ADW05874.1"/>
    <property type="molecule type" value="Genomic_DNA"/>
</dbReference>
<dbReference type="OrthoDB" id="5243271at2"/>
<dbReference type="AlphaFoldDB" id="A0A8D4BH50"/>
<sequence>MTVRTRRTDTLVATAGTVLLVAALSGCGSTDAEDAPSEHKSFAFGGKALTIDAENSSLDLVSADVKEIEVTRRVDGWVVLGSGPDPVWKLEGDELKLEVKCRAVVSNCEAYHEVKVPRGLAVTVRGDNGRVGAVGFAEPLKISADNGGVTVRDASGPLELHADNGSIEAERISGRSVIARSDNGTVELGFAEVPDLVDTVSDNGSISVTLPGGKETYAVSAEADNGDVSVDVPRSESSEHVVKARSDNGEVTVRSAN</sequence>
<dbReference type="InterPro" id="IPR025164">
    <property type="entry name" value="Toastrack_DUF4097"/>
</dbReference>
<reference evidence="3 4" key="1">
    <citation type="submission" date="2011-01" db="EMBL/GenBank/DDBJ databases">
        <title>Complete sequence of chromosome of Streptomyces flavogriseus ATCC 33331.</title>
        <authorList>
            <consortium name="US DOE Joint Genome Institute"/>
            <person name="Lucas S."/>
            <person name="Copeland A."/>
            <person name="Lapidus A."/>
            <person name="Cheng J.-F."/>
            <person name="Goodwin L."/>
            <person name="Pitluck S."/>
            <person name="Davenport K."/>
            <person name="Detter J.C."/>
            <person name="Han C."/>
            <person name="Tapia R."/>
            <person name="Land M."/>
            <person name="Hauser L."/>
            <person name="Kyrpides N."/>
            <person name="Ivanova N."/>
            <person name="Ovchinnikova G."/>
            <person name="Pagani I."/>
            <person name="Brumm P."/>
            <person name="Mead D."/>
            <person name="Woyke T."/>
        </authorList>
    </citation>
    <scope>NUCLEOTIDE SEQUENCE [LARGE SCALE GENOMIC DNA]</scope>
    <source>
        <strain evidence="4">ATCC 33331 / IAF-45CD</strain>
    </source>
</reference>
<protein>
    <submittedName>
        <fullName evidence="3">Lipoprotein</fullName>
    </submittedName>
</protein>
<keyword evidence="3" id="KW-0449">Lipoprotein</keyword>
<feature type="region of interest" description="Disordered" evidence="1">
    <location>
        <begin position="231"/>
        <end position="257"/>
    </location>
</feature>
<gene>
    <name evidence="3" type="ordered locus">Sfla_4469</name>
</gene>
<accession>A0A8D4BH50</accession>
<feature type="domain" description="DUF4097" evidence="2">
    <location>
        <begin position="137"/>
        <end position="253"/>
    </location>
</feature>
<name>A0A8D4BH50_STRFA</name>
<dbReference type="KEGG" id="sfa:Sfla_4469"/>
<dbReference type="Pfam" id="PF13349">
    <property type="entry name" value="DUF4097"/>
    <property type="match status" value="1"/>
</dbReference>
<evidence type="ECO:0000313" key="3">
    <source>
        <dbReference type="EMBL" id="ADW05874.1"/>
    </source>
</evidence>
<evidence type="ECO:0000256" key="1">
    <source>
        <dbReference type="SAM" id="MobiDB-lite"/>
    </source>
</evidence>
<proteinExistence type="predicted"/>
<evidence type="ECO:0000259" key="2">
    <source>
        <dbReference type="Pfam" id="PF13349"/>
    </source>
</evidence>
<feature type="compositionally biased region" description="Basic and acidic residues" evidence="1">
    <location>
        <begin position="233"/>
        <end position="248"/>
    </location>
</feature>
<organism evidence="3 4">
    <name type="scientific">Streptomyces pratensis (strain ATCC 33331 / IAF-45CD)</name>
    <dbReference type="NCBI Taxonomy" id="591167"/>
    <lineage>
        <taxon>Bacteria</taxon>
        <taxon>Bacillati</taxon>
        <taxon>Actinomycetota</taxon>
        <taxon>Actinomycetes</taxon>
        <taxon>Kitasatosporales</taxon>
        <taxon>Streptomycetaceae</taxon>
        <taxon>Streptomyces</taxon>
    </lineage>
</organism>
<dbReference type="Proteomes" id="UP000002066">
    <property type="component" value="Chromosome"/>
</dbReference>
<dbReference type="PROSITE" id="PS51257">
    <property type="entry name" value="PROKAR_LIPOPROTEIN"/>
    <property type="match status" value="1"/>
</dbReference>